<proteinExistence type="inferred from homology"/>
<organism evidence="6 7">
    <name type="scientific">Strongylus vulgaris</name>
    <name type="common">Blood worm</name>
    <dbReference type="NCBI Taxonomy" id="40348"/>
    <lineage>
        <taxon>Eukaryota</taxon>
        <taxon>Metazoa</taxon>
        <taxon>Ecdysozoa</taxon>
        <taxon>Nematoda</taxon>
        <taxon>Chromadorea</taxon>
        <taxon>Rhabditida</taxon>
        <taxon>Rhabditina</taxon>
        <taxon>Rhabditomorpha</taxon>
        <taxon>Strongyloidea</taxon>
        <taxon>Strongylidae</taxon>
        <taxon>Strongylus</taxon>
    </lineage>
</organism>
<dbReference type="InterPro" id="IPR044613">
    <property type="entry name" value="Nep1/2-like"/>
</dbReference>
<dbReference type="Gene3D" id="3.40.395.10">
    <property type="entry name" value="Adenoviral Proteinase, Chain A"/>
    <property type="match status" value="1"/>
</dbReference>
<dbReference type="OrthoDB" id="5065855at2759"/>
<dbReference type="PANTHER" id="PTHR46468:SF1">
    <property type="entry name" value="SENTRIN-SPECIFIC PROTEASE 8"/>
    <property type="match status" value="1"/>
</dbReference>
<name>A0A3P7LGE2_STRVU</name>
<dbReference type="SUPFAM" id="SSF54001">
    <property type="entry name" value="Cysteine proteinases"/>
    <property type="match status" value="1"/>
</dbReference>
<dbReference type="GO" id="GO:0006508">
    <property type="term" value="P:proteolysis"/>
    <property type="evidence" value="ECO:0007669"/>
    <property type="project" value="UniProtKB-KW"/>
</dbReference>
<comment type="similarity">
    <text evidence="1">Belongs to the peptidase C48 family.</text>
</comment>
<dbReference type="Pfam" id="PF02902">
    <property type="entry name" value="Peptidase_C48"/>
    <property type="match status" value="1"/>
</dbReference>
<keyword evidence="4" id="KW-0788">Thiol protease</keyword>
<dbReference type="InterPro" id="IPR003653">
    <property type="entry name" value="Peptidase_C48_C"/>
</dbReference>
<reference evidence="6 7" key="1">
    <citation type="submission" date="2018-11" db="EMBL/GenBank/DDBJ databases">
        <authorList>
            <consortium name="Pathogen Informatics"/>
        </authorList>
    </citation>
    <scope>NUCLEOTIDE SEQUENCE [LARGE SCALE GENOMIC DNA]</scope>
</reference>
<dbReference type="EMBL" id="UYYB01101696">
    <property type="protein sequence ID" value="VDM78362.1"/>
    <property type="molecule type" value="Genomic_DNA"/>
</dbReference>
<dbReference type="Proteomes" id="UP000270094">
    <property type="component" value="Unassembled WGS sequence"/>
</dbReference>
<dbReference type="GO" id="GO:0008234">
    <property type="term" value="F:cysteine-type peptidase activity"/>
    <property type="evidence" value="ECO:0007669"/>
    <property type="project" value="UniProtKB-KW"/>
</dbReference>
<evidence type="ECO:0000256" key="1">
    <source>
        <dbReference type="ARBA" id="ARBA00005234"/>
    </source>
</evidence>
<keyword evidence="7" id="KW-1185">Reference proteome</keyword>
<dbReference type="GO" id="GO:0000338">
    <property type="term" value="P:protein deneddylation"/>
    <property type="evidence" value="ECO:0007669"/>
    <property type="project" value="TreeGrafter"/>
</dbReference>
<protein>
    <recommendedName>
        <fullName evidence="5">Ubiquitin-like protease family profile domain-containing protein</fullName>
    </recommendedName>
</protein>
<accession>A0A3P7LGE2</accession>
<dbReference type="PROSITE" id="PS50600">
    <property type="entry name" value="ULP_PROTEASE"/>
    <property type="match status" value="1"/>
</dbReference>
<feature type="domain" description="Ubiquitin-like protease family profile" evidence="5">
    <location>
        <begin position="1"/>
        <end position="134"/>
    </location>
</feature>
<dbReference type="AlphaFoldDB" id="A0A3P7LGE2"/>
<evidence type="ECO:0000313" key="6">
    <source>
        <dbReference type="EMBL" id="VDM78362.1"/>
    </source>
</evidence>
<evidence type="ECO:0000259" key="5">
    <source>
        <dbReference type="PROSITE" id="PS50600"/>
    </source>
</evidence>
<dbReference type="GO" id="GO:0019784">
    <property type="term" value="F:deNEDDylase activity"/>
    <property type="evidence" value="ECO:0007669"/>
    <property type="project" value="InterPro"/>
</dbReference>
<keyword evidence="3" id="KW-0378">Hydrolase</keyword>
<dbReference type="InterPro" id="IPR038765">
    <property type="entry name" value="Papain-like_cys_pep_sf"/>
</dbReference>
<gene>
    <name evidence="6" type="ORF">SVUK_LOCUS13360</name>
</gene>
<evidence type="ECO:0000313" key="7">
    <source>
        <dbReference type="Proteomes" id="UP000270094"/>
    </source>
</evidence>
<sequence length="177" mass="20628">MENATQDIRQQVAVVGAATCELLRYASDETVIREIFTSLDFFKKEKILFILNDRDDPRVVGGFHWSLLVLERKSAHFRYYDSTRPAKTTVAKQMLKIVSPFLDKQDIKFTVEECPQQRNSFDCGMYVIEFVRHVLKPPTSETPPTVVDSDYIDMERRYWLDIIRSLSSGSKYQSLIF</sequence>
<evidence type="ECO:0000256" key="4">
    <source>
        <dbReference type="ARBA" id="ARBA00022807"/>
    </source>
</evidence>
<evidence type="ECO:0000256" key="3">
    <source>
        <dbReference type="ARBA" id="ARBA00022801"/>
    </source>
</evidence>
<evidence type="ECO:0000256" key="2">
    <source>
        <dbReference type="ARBA" id="ARBA00022670"/>
    </source>
</evidence>
<keyword evidence="2" id="KW-0645">Protease</keyword>
<dbReference type="PANTHER" id="PTHR46468">
    <property type="entry name" value="SENTRIN-SPECIFIC PROTEASE 8"/>
    <property type="match status" value="1"/>
</dbReference>